<organism evidence="7 8">
    <name type="scientific">Trichocladium antarcticum</name>
    <dbReference type="NCBI Taxonomy" id="1450529"/>
    <lineage>
        <taxon>Eukaryota</taxon>
        <taxon>Fungi</taxon>
        <taxon>Dikarya</taxon>
        <taxon>Ascomycota</taxon>
        <taxon>Pezizomycotina</taxon>
        <taxon>Sordariomycetes</taxon>
        <taxon>Sordariomycetidae</taxon>
        <taxon>Sordariales</taxon>
        <taxon>Chaetomiaceae</taxon>
        <taxon>Trichocladium</taxon>
    </lineage>
</organism>
<protein>
    <recommendedName>
        <fullName evidence="6">C2H2-type domain-containing protein</fullName>
    </recommendedName>
</protein>
<keyword evidence="4" id="KW-0862">Zinc</keyword>
<dbReference type="PANTHER" id="PTHR24379:SF121">
    <property type="entry name" value="C2H2-TYPE DOMAIN-CONTAINING PROTEIN"/>
    <property type="match status" value="1"/>
</dbReference>
<evidence type="ECO:0000313" key="8">
    <source>
        <dbReference type="Proteomes" id="UP001304895"/>
    </source>
</evidence>
<evidence type="ECO:0000256" key="4">
    <source>
        <dbReference type="ARBA" id="ARBA00022833"/>
    </source>
</evidence>
<reference evidence="7" key="2">
    <citation type="submission" date="2023-05" db="EMBL/GenBank/DDBJ databases">
        <authorList>
            <consortium name="Lawrence Berkeley National Laboratory"/>
            <person name="Steindorff A."/>
            <person name="Hensen N."/>
            <person name="Bonometti L."/>
            <person name="Westerberg I."/>
            <person name="Brannstrom I.O."/>
            <person name="Guillou S."/>
            <person name="Cros-Aarteil S."/>
            <person name="Calhoun S."/>
            <person name="Haridas S."/>
            <person name="Kuo A."/>
            <person name="Mondo S."/>
            <person name="Pangilinan J."/>
            <person name="Riley R."/>
            <person name="Labutti K."/>
            <person name="Andreopoulos B."/>
            <person name="Lipzen A."/>
            <person name="Chen C."/>
            <person name="Yanf M."/>
            <person name="Daum C."/>
            <person name="Ng V."/>
            <person name="Clum A."/>
            <person name="Ohm R."/>
            <person name="Martin F."/>
            <person name="Silar P."/>
            <person name="Natvig D."/>
            <person name="Lalanne C."/>
            <person name="Gautier V."/>
            <person name="Ament-Velasquez S.L."/>
            <person name="Kruys A."/>
            <person name="Hutchinson M.I."/>
            <person name="Powell A.J."/>
            <person name="Barry K."/>
            <person name="Miller A.N."/>
            <person name="Grigoriev I.V."/>
            <person name="Debuchy R."/>
            <person name="Gladieux P."/>
            <person name="Thoren M.H."/>
            <person name="Johannesson H."/>
        </authorList>
    </citation>
    <scope>NUCLEOTIDE SEQUENCE</scope>
    <source>
        <strain evidence="7">CBS 123565</strain>
    </source>
</reference>
<dbReference type="PROSITE" id="PS00028">
    <property type="entry name" value="ZINC_FINGER_C2H2_1"/>
    <property type="match status" value="3"/>
</dbReference>
<keyword evidence="2" id="KW-0677">Repeat</keyword>
<evidence type="ECO:0000256" key="5">
    <source>
        <dbReference type="PROSITE-ProRule" id="PRU00042"/>
    </source>
</evidence>
<dbReference type="PROSITE" id="PS50157">
    <property type="entry name" value="ZINC_FINGER_C2H2_2"/>
    <property type="match status" value="2"/>
</dbReference>
<keyword evidence="8" id="KW-1185">Reference proteome</keyword>
<dbReference type="Pfam" id="PF13912">
    <property type="entry name" value="zf-C2H2_6"/>
    <property type="match status" value="1"/>
</dbReference>
<dbReference type="EMBL" id="MU853434">
    <property type="protein sequence ID" value="KAK4130590.1"/>
    <property type="molecule type" value="Genomic_DNA"/>
</dbReference>
<dbReference type="Gene3D" id="3.30.160.60">
    <property type="entry name" value="Classic Zinc Finger"/>
    <property type="match status" value="1"/>
</dbReference>
<evidence type="ECO:0000259" key="6">
    <source>
        <dbReference type="PROSITE" id="PS50157"/>
    </source>
</evidence>
<evidence type="ECO:0000313" key="7">
    <source>
        <dbReference type="EMBL" id="KAK4130590.1"/>
    </source>
</evidence>
<proteinExistence type="predicted"/>
<dbReference type="AlphaFoldDB" id="A0AAN6UCR7"/>
<sequence length="278" mass="32119">MFECGSCVRAFPSGWRARDQHCNATGHDLPAFECDTCDLYFPNERLRLNHMRYNGHFQDNASSCSSIAGEYECNQCSWSFHTEDDRNKHYIEDHLYCEDCDRNFISLNNIRMHLNSRAHRANSIKCPFCTASYTTATGMTHHLERGACPNAPNLNRDQIYQFVRSKDPNGLISKNTIAWHDERNTTYVASGKSWNGSSYECYFCHREFGKLPSLNQHLASDVHREALYHCFQPSCRLEFKTLAACINHLESESCGAVRFETVQRRIGDIVNSNRMIRF</sequence>
<dbReference type="SMART" id="SM00355">
    <property type="entry name" value="ZnF_C2H2"/>
    <property type="match status" value="6"/>
</dbReference>
<dbReference type="PANTHER" id="PTHR24379">
    <property type="entry name" value="KRAB AND ZINC FINGER DOMAIN-CONTAINING"/>
    <property type="match status" value="1"/>
</dbReference>
<dbReference type="Pfam" id="PF12171">
    <property type="entry name" value="zf-C2H2_jaz"/>
    <property type="match status" value="1"/>
</dbReference>
<dbReference type="InterPro" id="IPR022755">
    <property type="entry name" value="Znf_C2H2_jaz"/>
</dbReference>
<keyword evidence="1" id="KW-0479">Metal-binding</keyword>
<comment type="caution">
    <text evidence="7">The sequence shown here is derived from an EMBL/GenBank/DDBJ whole genome shotgun (WGS) entry which is preliminary data.</text>
</comment>
<evidence type="ECO:0000256" key="3">
    <source>
        <dbReference type="ARBA" id="ARBA00022771"/>
    </source>
</evidence>
<reference evidence="7" key="1">
    <citation type="journal article" date="2023" name="Mol. Phylogenet. Evol.">
        <title>Genome-scale phylogeny and comparative genomics of the fungal order Sordariales.</title>
        <authorList>
            <person name="Hensen N."/>
            <person name="Bonometti L."/>
            <person name="Westerberg I."/>
            <person name="Brannstrom I.O."/>
            <person name="Guillou S."/>
            <person name="Cros-Aarteil S."/>
            <person name="Calhoun S."/>
            <person name="Haridas S."/>
            <person name="Kuo A."/>
            <person name="Mondo S."/>
            <person name="Pangilinan J."/>
            <person name="Riley R."/>
            <person name="LaButti K."/>
            <person name="Andreopoulos B."/>
            <person name="Lipzen A."/>
            <person name="Chen C."/>
            <person name="Yan M."/>
            <person name="Daum C."/>
            <person name="Ng V."/>
            <person name="Clum A."/>
            <person name="Steindorff A."/>
            <person name="Ohm R.A."/>
            <person name="Martin F."/>
            <person name="Silar P."/>
            <person name="Natvig D.O."/>
            <person name="Lalanne C."/>
            <person name="Gautier V."/>
            <person name="Ament-Velasquez S.L."/>
            <person name="Kruys A."/>
            <person name="Hutchinson M.I."/>
            <person name="Powell A.J."/>
            <person name="Barry K."/>
            <person name="Miller A.N."/>
            <person name="Grigoriev I.V."/>
            <person name="Debuchy R."/>
            <person name="Gladieux P."/>
            <person name="Hiltunen Thoren M."/>
            <person name="Johannesson H."/>
        </authorList>
    </citation>
    <scope>NUCLEOTIDE SEQUENCE</scope>
    <source>
        <strain evidence="7">CBS 123565</strain>
    </source>
</reference>
<feature type="domain" description="C2H2-type" evidence="6">
    <location>
        <begin position="95"/>
        <end position="124"/>
    </location>
</feature>
<name>A0AAN6UCR7_9PEZI</name>
<feature type="domain" description="C2H2-type" evidence="6">
    <location>
        <begin position="199"/>
        <end position="223"/>
    </location>
</feature>
<dbReference type="SUPFAM" id="SSF57667">
    <property type="entry name" value="beta-beta-alpha zinc fingers"/>
    <property type="match status" value="2"/>
</dbReference>
<accession>A0AAN6UCR7</accession>
<dbReference type="InterPro" id="IPR036236">
    <property type="entry name" value="Znf_C2H2_sf"/>
</dbReference>
<evidence type="ECO:0000256" key="1">
    <source>
        <dbReference type="ARBA" id="ARBA00022723"/>
    </source>
</evidence>
<dbReference type="GO" id="GO:0008270">
    <property type="term" value="F:zinc ion binding"/>
    <property type="evidence" value="ECO:0007669"/>
    <property type="project" value="UniProtKB-KW"/>
</dbReference>
<dbReference type="Proteomes" id="UP001304895">
    <property type="component" value="Unassembled WGS sequence"/>
</dbReference>
<keyword evidence="3 5" id="KW-0863">Zinc-finger</keyword>
<gene>
    <name evidence="7" type="ORF">BT67DRAFT_410561</name>
</gene>
<dbReference type="InterPro" id="IPR013087">
    <property type="entry name" value="Znf_C2H2_type"/>
</dbReference>
<evidence type="ECO:0000256" key="2">
    <source>
        <dbReference type="ARBA" id="ARBA00022737"/>
    </source>
</evidence>